<dbReference type="CDD" id="cd06533">
    <property type="entry name" value="Glyco_transf_WecG_TagA"/>
    <property type="match status" value="1"/>
</dbReference>
<dbReference type="InterPro" id="IPR004629">
    <property type="entry name" value="WecG_TagA_CpsF"/>
</dbReference>
<gene>
    <name evidence="3" type="ORF">N7U68_02190</name>
</gene>
<evidence type="ECO:0000313" key="3">
    <source>
        <dbReference type="EMBL" id="UXX85073.1"/>
    </source>
</evidence>
<reference evidence="3" key="1">
    <citation type="submission" date="2022-10" db="EMBL/GenBank/DDBJ databases">
        <title>Roseovarius pelagicus sp. nov., isolated from Arctic seawater.</title>
        <authorList>
            <person name="Hong Y.W."/>
            <person name="Hwang C.Y."/>
        </authorList>
    </citation>
    <scope>NUCLEOTIDE SEQUENCE</scope>
    <source>
        <strain evidence="3">HL-MP18</strain>
    </source>
</reference>
<sequence>MEEVGKCLGAQRGFALATLNLDHLVKLRSDARFADAYAAQDMVVADGRPIVWLSRLAGQPVELLPGSDLVLPLCRIAAEEGRTIAMIGSTDVALHDAETYLTAAVTGLKVSYVHAPPMGFDPEGDAARTVLHELEASGAGMCFLALGAPKQEQLAARGRELAPSVGFASIGAGLDFLGGHQRRAPRLVRSLALEWLWRALSSPRRMIPRYASCFAILPGLTIQALQRRLRR</sequence>
<evidence type="ECO:0000313" key="4">
    <source>
        <dbReference type="Proteomes" id="UP001064087"/>
    </source>
</evidence>
<dbReference type="PANTHER" id="PTHR34136">
    <property type="match status" value="1"/>
</dbReference>
<keyword evidence="1" id="KW-0328">Glycosyltransferase</keyword>
<dbReference type="PANTHER" id="PTHR34136:SF1">
    <property type="entry name" value="UDP-N-ACETYL-D-MANNOSAMINURONIC ACID TRANSFERASE"/>
    <property type="match status" value="1"/>
</dbReference>
<dbReference type="Proteomes" id="UP001064087">
    <property type="component" value="Chromosome"/>
</dbReference>
<proteinExistence type="predicted"/>
<dbReference type="Pfam" id="PF03808">
    <property type="entry name" value="Glyco_tran_WecG"/>
    <property type="match status" value="1"/>
</dbReference>
<accession>A0ABY6DG33</accession>
<keyword evidence="2" id="KW-0808">Transferase</keyword>
<name>A0ABY6DG33_9RHOB</name>
<dbReference type="NCBIfam" id="TIGR00696">
    <property type="entry name" value="wecG_tagA_cpsF"/>
    <property type="match status" value="1"/>
</dbReference>
<evidence type="ECO:0000256" key="1">
    <source>
        <dbReference type="ARBA" id="ARBA00022676"/>
    </source>
</evidence>
<dbReference type="EMBL" id="CP106738">
    <property type="protein sequence ID" value="UXX85073.1"/>
    <property type="molecule type" value="Genomic_DNA"/>
</dbReference>
<protein>
    <submittedName>
        <fullName evidence="3">WecB/TagA/CpsF family glycosyltransferase</fullName>
    </submittedName>
</protein>
<evidence type="ECO:0000256" key="2">
    <source>
        <dbReference type="ARBA" id="ARBA00022679"/>
    </source>
</evidence>
<organism evidence="3 4">
    <name type="scientific">Roseovarius pelagicus</name>
    <dbReference type="NCBI Taxonomy" id="2980108"/>
    <lineage>
        <taxon>Bacteria</taxon>
        <taxon>Pseudomonadati</taxon>
        <taxon>Pseudomonadota</taxon>
        <taxon>Alphaproteobacteria</taxon>
        <taxon>Rhodobacterales</taxon>
        <taxon>Roseobacteraceae</taxon>
        <taxon>Roseovarius</taxon>
    </lineage>
</organism>
<keyword evidence="4" id="KW-1185">Reference proteome</keyword>